<proteinExistence type="predicted"/>
<name>A0A0U5BRP3_XANCI</name>
<dbReference type="Proteomes" id="UP000052230">
    <property type="component" value="Unassembled WGS sequence"/>
</dbReference>
<evidence type="ECO:0000313" key="3">
    <source>
        <dbReference type="Proteomes" id="UP000052230"/>
    </source>
</evidence>
<evidence type="ECO:0000313" key="2">
    <source>
        <dbReference type="EMBL" id="CEG15392.1"/>
    </source>
</evidence>
<feature type="region of interest" description="Disordered" evidence="1">
    <location>
        <begin position="28"/>
        <end position="50"/>
    </location>
</feature>
<dbReference type="EMBL" id="CCXZ01000112">
    <property type="protein sequence ID" value="CEG15392.1"/>
    <property type="molecule type" value="Genomic_DNA"/>
</dbReference>
<organism evidence="2 3">
    <name type="scientific">Xanthomonas citri pv. citri</name>
    <dbReference type="NCBI Taxonomy" id="611301"/>
    <lineage>
        <taxon>Bacteria</taxon>
        <taxon>Pseudomonadati</taxon>
        <taxon>Pseudomonadota</taxon>
        <taxon>Gammaproteobacteria</taxon>
        <taxon>Lysobacterales</taxon>
        <taxon>Lysobacteraceae</taxon>
        <taxon>Xanthomonas</taxon>
    </lineage>
</organism>
<keyword evidence="3" id="KW-1185">Reference proteome</keyword>
<sequence length="50" mass="5386">MRSYDLIGIVATVIFQARGLGTLVAGSARSTAQTTASRNLTRPPIRRRQG</sequence>
<evidence type="ECO:0000256" key="1">
    <source>
        <dbReference type="SAM" id="MobiDB-lite"/>
    </source>
</evidence>
<reference evidence="2 3" key="1">
    <citation type="submission" date="2014-09" db="EMBL/GenBank/DDBJ databases">
        <authorList>
            <person name="Regsiter A."/>
        </authorList>
    </citation>
    <scope>NUCLEOTIDE SEQUENCE [LARGE SCALE GENOMIC DNA]</scope>
</reference>
<protein>
    <submittedName>
        <fullName evidence="2">Uncharacterized protein</fullName>
    </submittedName>
</protein>
<accession>A0A0U5BRP3</accession>
<gene>
    <name evidence="2" type="ORF">XAC3562_200001</name>
</gene>
<comment type="caution">
    <text evidence="2">The sequence shown here is derived from an EMBL/GenBank/DDBJ whole genome shotgun (WGS) entry which is preliminary data.</text>
</comment>
<dbReference type="AlphaFoldDB" id="A0A0U5BRP3"/>
<feature type="compositionally biased region" description="Polar residues" evidence="1">
    <location>
        <begin position="28"/>
        <end position="40"/>
    </location>
</feature>